<sequence length="258" mass="29988">MRKLIDYLADNPRRVVRIGWERARQLLADHEITFQRTKTWKESTDPERDAKLARIEQVINDHPDRTFAFDEFGPLACVPTPGVCWAPARRPQRLPANYHKTQGVRQFHGCYSVDADRLWGVVRKRKSAANTLAALRSIRAARPDGEPVYVILDNLSAHKGARIRRWAERNNVELCFTPIYASWANPIEVHFGPLRSFVLANSEYANHVALTRGLHDYLRWRSAHARHPDVLSAQRRERARVRSERHRRWGQPRQRSAA</sequence>
<dbReference type="InterPro" id="IPR036397">
    <property type="entry name" value="RNaseH_sf"/>
</dbReference>
<dbReference type="Gene3D" id="3.30.420.10">
    <property type="entry name" value="Ribonuclease H-like superfamily/Ribonuclease H"/>
    <property type="match status" value="1"/>
</dbReference>
<evidence type="ECO:0000313" key="3">
    <source>
        <dbReference type="EMBL" id="WRL64289.1"/>
    </source>
</evidence>
<dbReference type="EMBL" id="CP141261">
    <property type="protein sequence ID" value="WRL64289.1"/>
    <property type="molecule type" value="Genomic_DNA"/>
</dbReference>
<evidence type="ECO:0000313" key="4">
    <source>
        <dbReference type="Proteomes" id="UP001324287"/>
    </source>
</evidence>
<dbReference type="RefSeq" id="WP_324275617.1">
    <property type="nucleotide sequence ID" value="NZ_CP141261.1"/>
</dbReference>
<dbReference type="InterPro" id="IPR038717">
    <property type="entry name" value="Tc1-like_DDE_dom"/>
</dbReference>
<feature type="domain" description="Tc1-like transposase DDE" evidence="2">
    <location>
        <begin position="69"/>
        <end position="206"/>
    </location>
</feature>
<evidence type="ECO:0000259" key="2">
    <source>
        <dbReference type="Pfam" id="PF13358"/>
    </source>
</evidence>
<dbReference type="Pfam" id="PF13358">
    <property type="entry name" value="DDE_3"/>
    <property type="match status" value="1"/>
</dbReference>
<dbReference type="SUPFAM" id="SSF53098">
    <property type="entry name" value="Ribonuclease H-like"/>
    <property type="match status" value="1"/>
</dbReference>
<name>A0ABZ1B0N8_9ACTN</name>
<gene>
    <name evidence="3" type="ORF">U6N30_32915</name>
</gene>
<reference evidence="3 4" key="1">
    <citation type="submission" date="2023-12" db="EMBL/GenBank/DDBJ databases">
        <title>Blastococcus brunescens sp. nov., an actonobacterium isolated from sandstone collected in sahara desert.</title>
        <authorList>
            <person name="Gtari M."/>
            <person name="Ghodhbane F."/>
        </authorList>
    </citation>
    <scope>NUCLEOTIDE SEQUENCE [LARGE SCALE GENOMIC DNA]</scope>
    <source>
        <strain evidence="3 4">BMG 8361</strain>
    </source>
</reference>
<accession>A0ABZ1B0N8</accession>
<dbReference type="NCBIfam" id="NF033545">
    <property type="entry name" value="transpos_IS630"/>
    <property type="match status" value="1"/>
</dbReference>
<keyword evidence="4" id="KW-1185">Reference proteome</keyword>
<dbReference type="InterPro" id="IPR047655">
    <property type="entry name" value="Transpos_IS630-like"/>
</dbReference>
<proteinExistence type="predicted"/>
<protein>
    <submittedName>
        <fullName evidence="3">IS630 family transposase</fullName>
    </submittedName>
</protein>
<dbReference type="Proteomes" id="UP001324287">
    <property type="component" value="Chromosome"/>
</dbReference>
<feature type="compositionally biased region" description="Basic and acidic residues" evidence="1">
    <location>
        <begin position="231"/>
        <end position="242"/>
    </location>
</feature>
<feature type="region of interest" description="Disordered" evidence="1">
    <location>
        <begin position="231"/>
        <end position="258"/>
    </location>
</feature>
<organism evidence="3 4">
    <name type="scientific">Blastococcus brunescens</name>
    <dbReference type="NCBI Taxonomy" id="1564165"/>
    <lineage>
        <taxon>Bacteria</taxon>
        <taxon>Bacillati</taxon>
        <taxon>Actinomycetota</taxon>
        <taxon>Actinomycetes</taxon>
        <taxon>Geodermatophilales</taxon>
        <taxon>Geodermatophilaceae</taxon>
        <taxon>Blastococcus</taxon>
    </lineage>
</organism>
<dbReference type="InterPro" id="IPR012337">
    <property type="entry name" value="RNaseH-like_sf"/>
</dbReference>
<evidence type="ECO:0000256" key="1">
    <source>
        <dbReference type="SAM" id="MobiDB-lite"/>
    </source>
</evidence>